<sequence length="115" mass="12036">MTPDPHPTDDTGSGPVWTEEQIRALGVITDLPTAGRIFGIGRAQAYDLARAGVFPAPVIAVGARFRVPVAGILTALGIPPDRHDLTTPANPSVDHHDAIRCVVTPGEPPSEQGET</sequence>
<name>A0ABT4B4U0_9ACTN</name>
<reference evidence="1" key="1">
    <citation type="submission" date="2022-11" db="EMBL/GenBank/DDBJ databases">
        <authorList>
            <person name="Somphong A."/>
            <person name="Phongsopitanun W."/>
        </authorList>
    </citation>
    <scope>NUCLEOTIDE SEQUENCE</scope>
    <source>
        <strain evidence="1">Pm04-4</strain>
    </source>
</reference>
<accession>A0ABT4B4U0</accession>
<dbReference type="RefSeq" id="WP_267565880.1">
    <property type="nucleotide sequence ID" value="NZ_JAPNTZ010000009.1"/>
</dbReference>
<keyword evidence="2" id="KW-1185">Reference proteome</keyword>
<dbReference type="EMBL" id="JAPNTZ010000009">
    <property type="protein sequence ID" value="MCY1141496.1"/>
    <property type="molecule type" value="Genomic_DNA"/>
</dbReference>
<gene>
    <name evidence="1" type="ORF">OWR29_26160</name>
</gene>
<comment type="caution">
    <text evidence="1">The sequence shown here is derived from an EMBL/GenBank/DDBJ whole genome shotgun (WGS) entry which is preliminary data.</text>
</comment>
<proteinExistence type="predicted"/>
<evidence type="ECO:0008006" key="3">
    <source>
        <dbReference type="Google" id="ProtNLM"/>
    </source>
</evidence>
<evidence type="ECO:0000313" key="1">
    <source>
        <dbReference type="EMBL" id="MCY1141496.1"/>
    </source>
</evidence>
<dbReference type="Proteomes" id="UP001151002">
    <property type="component" value="Unassembled WGS sequence"/>
</dbReference>
<organism evidence="1 2">
    <name type="scientific">Paractinoplanes pyxinae</name>
    <dbReference type="NCBI Taxonomy" id="2997416"/>
    <lineage>
        <taxon>Bacteria</taxon>
        <taxon>Bacillati</taxon>
        <taxon>Actinomycetota</taxon>
        <taxon>Actinomycetes</taxon>
        <taxon>Micromonosporales</taxon>
        <taxon>Micromonosporaceae</taxon>
        <taxon>Paractinoplanes</taxon>
    </lineage>
</organism>
<protein>
    <recommendedName>
        <fullName evidence="3">Helix-turn-helix domain-containing protein</fullName>
    </recommendedName>
</protein>
<evidence type="ECO:0000313" key="2">
    <source>
        <dbReference type="Proteomes" id="UP001151002"/>
    </source>
</evidence>